<feature type="region of interest" description="Disordered" evidence="5">
    <location>
        <begin position="114"/>
        <end position="137"/>
    </location>
</feature>
<evidence type="ECO:0000256" key="2">
    <source>
        <dbReference type="ARBA" id="ARBA00022574"/>
    </source>
</evidence>
<dbReference type="PANTHER" id="PTHR14091:SF0">
    <property type="entry name" value="PERIODIC TRYPTOPHAN PROTEIN 1 HOMOLOG"/>
    <property type="match status" value="1"/>
</dbReference>
<feature type="compositionally biased region" description="Acidic residues" evidence="5">
    <location>
        <begin position="50"/>
        <end position="73"/>
    </location>
</feature>
<evidence type="ECO:0000256" key="4">
    <source>
        <dbReference type="PROSITE-ProRule" id="PRU00221"/>
    </source>
</evidence>
<feature type="compositionally biased region" description="Low complexity" evidence="5">
    <location>
        <begin position="40"/>
        <end position="49"/>
    </location>
</feature>
<dbReference type="PRINTS" id="PR00320">
    <property type="entry name" value="GPROTEINBRPT"/>
</dbReference>
<feature type="region of interest" description="Disordered" evidence="5">
    <location>
        <begin position="158"/>
        <end position="184"/>
    </location>
</feature>
<evidence type="ECO:0000256" key="1">
    <source>
        <dbReference type="ARBA" id="ARBA00022553"/>
    </source>
</evidence>
<evidence type="ECO:0000256" key="3">
    <source>
        <dbReference type="ARBA" id="ARBA00022737"/>
    </source>
</evidence>
<name>A0A0D2M4H2_9CHLO</name>
<proteinExistence type="predicted"/>
<protein>
    <submittedName>
        <fullName evidence="6">Uncharacterized protein</fullName>
    </submittedName>
</protein>
<dbReference type="InterPro" id="IPR019775">
    <property type="entry name" value="WD40_repeat_CS"/>
</dbReference>
<dbReference type="SUPFAM" id="SSF50978">
    <property type="entry name" value="WD40 repeat-like"/>
    <property type="match status" value="1"/>
</dbReference>
<sequence>MASSGMISCICWVPKGAAKPVPEAAPVSEEELAAMRAEAQAVAAGVLGESGEEEDDEPSDDWETEDEEMDEQEAVAKAKAVAAALAASSSKGGSGGKTAATGDLEAALKQLDMDNYDSSDDGASGDGDDEDDDEDGGGCAAAVVARALGGRVAEGVVLDDPYLPRGGGKDDDEDDDSLSGSEREDYVIRPDDLLILAASNEDDVSTLGVWVYEEAGPSTGGEANIYPHHDILLPAFPLCMAWMDLDPSGAREKANMVAIGSMEPGIEIWDLDLIDQVEPAATLGGVDAAAAEGEGPGGEGLSREEKRKARKKAAKQKLKRRAAPPALRAGSHEGAVLGLAWNGAYRNVLASGGADGAVKVWDVAAQRCEHTLLHHSGKVQAVAWNPAEAPVLLTGSFDRTACIVDVRAPGGGSGGGGGGKGKGGGGGAVPTWKVSADVEALAWAPHAPTVFLVSSEDGVVAAYDARGGAGSKPLFRLAAHDKPACALSFCPAAPGLLATASTDKKAKLWDVTGDAPKLLASKDAGLGAIFTAGFCGADAPHLLALAGAKGTVGVWDVRSAGAVAARWPELMRDAPPEGAGAAGAP</sequence>
<dbReference type="RefSeq" id="XP_013895166.1">
    <property type="nucleotide sequence ID" value="XM_014039712.1"/>
</dbReference>
<feature type="repeat" description="WD" evidence="4">
    <location>
        <begin position="329"/>
        <end position="371"/>
    </location>
</feature>
<dbReference type="Pfam" id="PF00400">
    <property type="entry name" value="WD40"/>
    <property type="match status" value="3"/>
</dbReference>
<dbReference type="Gene3D" id="2.130.10.10">
    <property type="entry name" value="YVTN repeat-like/Quinoprotein amine dehydrogenase"/>
    <property type="match status" value="2"/>
</dbReference>
<reference evidence="6 7" key="1">
    <citation type="journal article" date="2013" name="BMC Genomics">
        <title>Reconstruction of the lipid metabolism for the microalga Monoraphidium neglectum from its genome sequence reveals characteristics suitable for biofuel production.</title>
        <authorList>
            <person name="Bogen C."/>
            <person name="Al-Dilaimi A."/>
            <person name="Albersmeier A."/>
            <person name="Wichmann J."/>
            <person name="Grundmann M."/>
            <person name="Rupp O."/>
            <person name="Lauersen K.J."/>
            <person name="Blifernez-Klassen O."/>
            <person name="Kalinowski J."/>
            <person name="Goesmann A."/>
            <person name="Mussgnug J.H."/>
            <person name="Kruse O."/>
        </authorList>
    </citation>
    <scope>NUCLEOTIDE SEQUENCE [LARGE SCALE GENOMIC DNA]</scope>
    <source>
        <strain evidence="6 7">SAG 48.87</strain>
    </source>
</reference>
<feature type="repeat" description="WD" evidence="4">
    <location>
        <begin position="477"/>
        <end position="511"/>
    </location>
</feature>
<dbReference type="PROSITE" id="PS00678">
    <property type="entry name" value="WD_REPEATS_1"/>
    <property type="match status" value="2"/>
</dbReference>
<accession>A0A0D2M4H2</accession>
<dbReference type="Proteomes" id="UP000054498">
    <property type="component" value="Unassembled WGS sequence"/>
</dbReference>
<dbReference type="InterPro" id="IPR015943">
    <property type="entry name" value="WD40/YVTN_repeat-like_dom_sf"/>
</dbReference>
<evidence type="ECO:0000313" key="6">
    <source>
        <dbReference type="EMBL" id="KIY96146.1"/>
    </source>
</evidence>
<gene>
    <name evidence="6" type="ORF">MNEG_11815</name>
</gene>
<dbReference type="GO" id="GO:0006364">
    <property type="term" value="P:rRNA processing"/>
    <property type="evidence" value="ECO:0007669"/>
    <property type="project" value="InterPro"/>
</dbReference>
<evidence type="ECO:0000313" key="7">
    <source>
        <dbReference type="Proteomes" id="UP000054498"/>
    </source>
</evidence>
<keyword evidence="3" id="KW-0677">Repeat</keyword>
<dbReference type="InterPro" id="IPR036322">
    <property type="entry name" value="WD40_repeat_dom_sf"/>
</dbReference>
<dbReference type="InterPro" id="IPR020472">
    <property type="entry name" value="WD40_PAC1"/>
</dbReference>
<feature type="region of interest" description="Disordered" evidence="5">
    <location>
        <begin position="288"/>
        <end position="327"/>
    </location>
</feature>
<feature type="compositionally biased region" description="Acidic residues" evidence="5">
    <location>
        <begin position="126"/>
        <end position="136"/>
    </location>
</feature>
<keyword evidence="1" id="KW-0597">Phosphoprotein</keyword>
<feature type="compositionally biased region" description="Low complexity" evidence="5">
    <location>
        <begin position="75"/>
        <end position="100"/>
    </location>
</feature>
<dbReference type="InterPro" id="IPR044285">
    <property type="entry name" value="PWP1"/>
</dbReference>
<keyword evidence="7" id="KW-1185">Reference proteome</keyword>
<dbReference type="PANTHER" id="PTHR14091">
    <property type="entry name" value="PERIODIC TRYPTOPHAN PROTEIN 1"/>
    <property type="match status" value="1"/>
</dbReference>
<dbReference type="KEGG" id="mng:MNEG_11815"/>
<keyword evidence="2 4" id="KW-0853">WD repeat</keyword>
<organism evidence="6 7">
    <name type="scientific">Monoraphidium neglectum</name>
    <dbReference type="NCBI Taxonomy" id="145388"/>
    <lineage>
        <taxon>Eukaryota</taxon>
        <taxon>Viridiplantae</taxon>
        <taxon>Chlorophyta</taxon>
        <taxon>core chlorophytes</taxon>
        <taxon>Chlorophyceae</taxon>
        <taxon>CS clade</taxon>
        <taxon>Sphaeropleales</taxon>
        <taxon>Selenastraceae</taxon>
        <taxon>Monoraphidium</taxon>
    </lineage>
</organism>
<feature type="compositionally biased region" description="Basic residues" evidence="5">
    <location>
        <begin position="308"/>
        <end position="322"/>
    </location>
</feature>
<dbReference type="GO" id="GO:0005634">
    <property type="term" value="C:nucleus"/>
    <property type="evidence" value="ECO:0007669"/>
    <property type="project" value="TreeGrafter"/>
</dbReference>
<dbReference type="PROSITE" id="PS50082">
    <property type="entry name" value="WD_REPEATS_2"/>
    <property type="match status" value="2"/>
</dbReference>
<evidence type="ECO:0000256" key="5">
    <source>
        <dbReference type="SAM" id="MobiDB-lite"/>
    </source>
</evidence>
<dbReference type="STRING" id="145388.A0A0D2M4H2"/>
<dbReference type="InterPro" id="IPR001680">
    <property type="entry name" value="WD40_rpt"/>
</dbReference>
<feature type="region of interest" description="Disordered" evidence="5">
    <location>
        <begin position="40"/>
        <end position="100"/>
    </location>
</feature>
<dbReference type="AlphaFoldDB" id="A0A0D2M4H2"/>
<dbReference type="PROSITE" id="PS50294">
    <property type="entry name" value="WD_REPEATS_REGION"/>
    <property type="match status" value="2"/>
</dbReference>
<dbReference type="OrthoDB" id="270624at2759"/>
<dbReference type="EMBL" id="KK103140">
    <property type="protein sequence ID" value="KIY96146.1"/>
    <property type="molecule type" value="Genomic_DNA"/>
</dbReference>
<dbReference type="SMART" id="SM00320">
    <property type="entry name" value="WD40"/>
    <property type="match status" value="5"/>
</dbReference>
<dbReference type="GeneID" id="25729115"/>